<comment type="similarity">
    <text evidence="2">Belongs to the GTP-binding SRP family.</text>
</comment>
<dbReference type="Pfam" id="PF02881">
    <property type="entry name" value="SRP54_N"/>
    <property type="match status" value="1"/>
</dbReference>
<dbReference type="SMART" id="SM00962">
    <property type="entry name" value="SRP54"/>
    <property type="match status" value="1"/>
</dbReference>
<dbReference type="SUPFAM" id="SSF52540">
    <property type="entry name" value="P-loop containing nucleoside triphosphate hydrolases"/>
    <property type="match status" value="1"/>
</dbReference>
<organism evidence="13">
    <name type="scientific">freshwater metagenome</name>
    <dbReference type="NCBI Taxonomy" id="449393"/>
    <lineage>
        <taxon>unclassified sequences</taxon>
        <taxon>metagenomes</taxon>
        <taxon>ecological metagenomes</taxon>
    </lineage>
</organism>
<dbReference type="Gene3D" id="1.20.120.140">
    <property type="entry name" value="Signal recognition particle SRP54, nucleotide-binding domain"/>
    <property type="match status" value="1"/>
</dbReference>
<dbReference type="GO" id="GO:0005737">
    <property type="term" value="C:cytoplasm"/>
    <property type="evidence" value="ECO:0007669"/>
    <property type="project" value="UniProtKB-ARBA"/>
</dbReference>
<sequence length="395" mass="40771">MFASTTSTVVPLVIAGGGVAGVIAFLLVRRFSTRKTASDSAPVPSTLASSNVSATVPTPAVSPEASTENVPTPDVSPEFLVDARGADGKDVSDADEEAPNVRERAGRTRSLFTQAFQSIRARGIDAATWDELEETLLLADIGIGLATRLLDPLRAAVKAGELRSPDDVINALRESMTAQLSSTDRSLHLDAAETPNVWIFVGVNGVGKTTTIGKIATAQAALGTSVLMAAGDTFRAAAAEQLQVWAERSGASFVRGAEGGDPASVIFDGIQSAASKGITLVLGDTAGRLQNKSNLMEELKKVRRVADKAPGTVNEVLLVIDATTGQNGLSQAREFAAATDVTGVVLTKLDGSAKGGIVFAIETDLGIPVKLVGLGETAADLIAFDPAEFVGALFD</sequence>
<evidence type="ECO:0000256" key="11">
    <source>
        <dbReference type="SAM" id="Phobius"/>
    </source>
</evidence>
<keyword evidence="8 11" id="KW-0472">Membrane</keyword>
<dbReference type="NCBIfam" id="TIGR00064">
    <property type="entry name" value="ftsY"/>
    <property type="match status" value="1"/>
</dbReference>
<keyword evidence="6" id="KW-0378">Hydrolase</keyword>
<evidence type="ECO:0000256" key="4">
    <source>
        <dbReference type="ARBA" id="ARBA00022490"/>
    </source>
</evidence>
<dbReference type="Gene3D" id="3.40.50.300">
    <property type="entry name" value="P-loop containing nucleotide triphosphate hydrolases"/>
    <property type="match status" value="1"/>
</dbReference>
<evidence type="ECO:0000256" key="7">
    <source>
        <dbReference type="ARBA" id="ARBA00023134"/>
    </source>
</evidence>
<evidence type="ECO:0000256" key="6">
    <source>
        <dbReference type="ARBA" id="ARBA00022801"/>
    </source>
</evidence>
<evidence type="ECO:0000256" key="10">
    <source>
        <dbReference type="SAM" id="MobiDB-lite"/>
    </source>
</evidence>
<feature type="compositionally biased region" description="Polar residues" evidence="10">
    <location>
        <begin position="46"/>
        <end position="56"/>
    </location>
</feature>
<dbReference type="CDD" id="cd17874">
    <property type="entry name" value="FtsY"/>
    <property type="match status" value="1"/>
</dbReference>
<dbReference type="EMBL" id="CAEZUL010000025">
    <property type="protein sequence ID" value="CAB4594726.1"/>
    <property type="molecule type" value="Genomic_DNA"/>
</dbReference>
<dbReference type="HAMAP" id="MF_00920">
    <property type="entry name" value="FtsY"/>
    <property type="match status" value="1"/>
</dbReference>
<feature type="transmembrane region" description="Helical" evidence="11">
    <location>
        <begin position="6"/>
        <end position="28"/>
    </location>
</feature>
<evidence type="ECO:0000313" key="13">
    <source>
        <dbReference type="EMBL" id="CAB4594726.1"/>
    </source>
</evidence>
<evidence type="ECO:0000259" key="12">
    <source>
        <dbReference type="PROSITE" id="PS00300"/>
    </source>
</evidence>
<accession>A0A6J6G0I0</accession>
<evidence type="ECO:0000256" key="5">
    <source>
        <dbReference type="ARBA" id="ARBA00022741"/>
    </source>
</evidence>
<dbReference type="FunFam" id="3.40.50.300:FF:000053">
    <property type="entry name" value="Signal recognition particle receptor FtsY"/>
    <property type="match status" value="1"/>
</dbReference>
<dbReference type="InterPro" id="IPR013822">
    <property type="entry name" value="Signal_recog_particl_SRP54_hlx"/>
</dbReference>
<dbReference type="PROSITE" id="PS00300">
    <property type="entry name" value="SRP54"/>
    <property type="match status" value="1"/>
</dbReference>
<keyword evidence="7" id="KW-0342">GTP-binding</keyword>
<keyword evidence="11" id="KW-0812">Transmembrane</keyword>
<dbReference type="GO" id="GO:0005047">
    <property type="term" value="F:signal recognition particle binding"/>
    <property type="evidence" value="ECO:0007669"/>
    <property type="project" value="TreeGrafter"/>
</dbReference>
<dbReference type="GO" id="GO:0005886">
    <property type="term" value="C:plasma membrane"/>
    <property type="evidence" value="ECO:0007669"/>
    <property type="project" value="UniProtKB-SubCell"/>
</dbReference>
<dbReference type="InterPro" id="IPR036225">
    <property type="entry name" value="SRP/SRP_N"/>
</dbReference>
<keyword evidence="11" id="KW-1133">Transmembrane helix</keyword>
<dbReference type="GO" id="GO:0003924">
    <property type="term" value="F:GTPase activity"/>
    <property type="evidence" value="ECO:0007669"/>
    <property type="project" value="TreeGrafter"/>
</dbReference>
<dbReference type="InterPro" id="IPR000897">
    <property type="entry name" value="SRP54_GTPase_dom"/>
</dbReference>
<keyword evidence="3" id="KW-1003">Cell membrane</keyword>
<dbReference type="SUPFAM" id="SSF47364">
    <property type="entry name" value="Domain of the SRP/SRP receptor G-proteins"/>
    <property type="match status" value="1"/>
</dbReference>
<name>A0A6J6G0I0_9ZZZZ</name>
<feature type="region of interest" description="Disordered" evidence="10">
    <location>
        <begin position="37"/>
        <end position="75"/>
    </location>
</feature>
<evidence type="ECO:0000256" key="2">
    <source>
        <dbReference type="ARBA" id="ARBA00008531"/>
    </source>
</evidence>
<dbReference type="AlphaFoldDB" id="A0A6J6G0I0"/>
<evidence type="ECO:0000256" key="8">
    <source>
        <dbReference type="ARBA" id="ARBA00023136"/>
    </source>
</evidence>
<keyword evidence="4" id="KW-0963">Cytoplasm</keyword>
<dbReference type="PANTHER" id="PTHR43134">
    <property type="entry name" value="SIGNAL RECOGNITION PARTICLE RECEPTOR SUBUNIT ALPHA"/>
    <property type="match status" value="1"/>
</dbReference>
<evidence type="ECO:0000256" key="1">
    <source>
        <dbReference type="ARBA" id="ARBA00004413"/>
    </source>
</evidence>
<keyword evidence="9" id="KW-0675">Receptor</keyword>
<dbReference type="SMART" id="SM00382">
    <property type="entry name" value="AAA"/>
    <property type="match status" value="1"/>
</dbReference>
<protein>
    <submittedName>
        <fullName evidence="13">Unannotated protein</fullName>
    </submittedName>
</protein>
<dbReference type="GO" id="GO:0005525">
    <property type="term" value="F:GTP binding"/>
    <property type="evidence" value="ECO:0007669"/>
    <property type="project" value="UniProtKB-KW"/>
</dbReference>
<evidence type="ECO:0000256" key="3">
    <source>
        <dbReference type="ARBA" id="ARBA00022475"/>
    </source>
</evidence>
<evidence type="ECO:0000256" key="9">
    <source>
        <dbReference type="ARBA" id="ARBA00023170"/>
    </source>
</evidence>
<gene>
    <name evidence="13" type="ORF">UFOPK1808_00366</name>
</gene>
<dbReference type="InterPro" id="IPR003593">
    <property type="entry name" value="AAA+_ATPase"/>
</dbReference>
<reference evidence="13" key="1">
    <citation type="submission" date="2020-05" db="EMBL/GenBank/DDBJ databases">
        <authorList>
            <person name="Chiriac C."/>
            <person name="Salcher M."/>
            <person name="Ghai R."/>
            <person name="Kavagutti S V."/>
        </authorList>
    </citation>
    <scope>NUCLEOTIDE SEQUENCE</scope>
</reference>
<keyword evidence="5" id="KW-0547">Nucleotide-binding</keyword>
<dbReference type="InterPro" id="IPR042101">
    <property type="entry name" value="SRP54_N_sf"/>
</dbReference>
<dbReference type="SMART" id="SM00963">
    <property type="entry name" value="SRP54_N"/>
    <property type="match status" value="1"/>
</dbReference>
<dbReference type="InterPro" id="IPR027417">
    <property type="entry name" value="P-loop_NTPase"/>
</dbReference>
<dbReference type="Pfam" id="PF00448">
    <property type="entry name" value="SRP54"/>
    <property type="match status" value="1"/>
</dbReference>
<dbReference type="PANTHER" id="PTHR43134:SF1">
    <property type="entry name" value="SIGNAL RECOGNITION PARTICLE RECEPTOR SUBUNIT ALPHA"/>
    <property type="match status" value="1"/>
</dbReference>
<proteinExistence type="inferred from homology"/>
<dbReference type="GO" id="GO:0006614">
    <property type="term" value="P:SRP-dependent cotranslational protein targeting to membrane"/>
    <property type="evidence" value="ECO:0007669"/>
    <property type="project" value="InterPro"/>
</dbReference>
<comment type="subcellular location">
    <subcellularLocation>
        <location evidence="1">Cell membrane</location>
        <topology evidence="1">Peripheral membrane protein</topology>
        <orientation evidence="1">Cytoplasmic side</orientation>
    </subcellularLocation>
</comment>
<feature type="domain" description="SRP54-type proteins GTP-binding" evidence="12">
    <location>
        <begin position="368"/>
        <end position="381"/>
    </location>
</feature>
<dbReference type="InterPro" id="IPR004390">
    <property type="entry name" value="SR_rcpt_FtsY"/>
</dbReference>